<keyword evidence="2" id="KW-1185">Reference proteome</keyword>
<evidence type="ECO:0000313" key="2">
    <source>
        <dbReference type="Proteomes" id="UP000649617"/>
    </source>
</evidence>
<feature type="non-terminal residue" evidence="1">
    <location>
        <position position="91"/>
    </location>
</feature>
<organism evidence="1 2">
    <name type="scientific">Symbiodinium pilosum</name>
    <name type="common">Dinoflagellate</name>
    <dbReference type="NCBI Taxonomy" id="2952"/>
    <lineage>
        <taxon>Eukaryota</taxon>
        <taxon>Sar</taxon>
        <taxon>Alveolata</taxon>
        <taxon>Dinophyceae</taxon>
        <taxon>Suessiales</taxon>
        <taxon>Symbiodiniaceae</taxon>
        <taxon>Symbiodinium</taxon>
    </lineage>
</organism>
<gene>
    <name evidence="1" type="ORF">SPIL2461_LOCUS7041</name>
</gene>
<dbReference type="Proteomes" id="UP000649617">
    <property type="component" value="Unassembled WGS sequence"/>
</dbReference>
<evidence type="ECO:0000313" key="1">
    <source>
        <dbReference type="EMBL" id="CAE7310952.1"/>
    </source>
</evidence>
<feature type="non-terminal residue" evidence="1">
    <location>
        <position position="1"/>
    </location>
</feature>
<dbReference type="EMBL" id="CAJNIZ010011079">
    <property type="protein sequence ID" value="CAE7310952.1"/>
    <property type="molecule type" value="Genomic_DNA"/>
</dbReference>
<reference evidence="1" key="1">
    <citation type="submission" date="2021-02" db="EMBL/GenBank/DDBJ databases">
        <authorList>
            <person name="Dougan E. K."/>
            <person name="Rhodes N."/>
            <person name="Thang M."/>
            <person name="Chan C."/>
        </authorList>
    </citation>
    <scope>NUCLEOTIDE SEQUENCE</scope>
</reference>
<proteinExistence type="predicted"/>
<sequence length="91" mass="10596">AVPPKVESAFTAADRPPQVLVEFRRNRMDQEILMQENVFRRYVSFMGAIKDKEMRLHGRWMELSTSAVGDETLKRNSLLHSRASRRVSEHP</sequence>
<comment type="caution">
    <text evidence="1">The sequence shown here is derived from an EMBL/GenBank/DDBJ whole genome shotgun (WGS) entry which is preliminary data.</text>
</comment>
<dbReference type="AlphaFoldDB" id="A0A812ND80"/>
<protein>
    <submittedName>
        <fullName evidence="1">Uncharacterized protein</fullName>
    </submittedName>
</protein>
<accession>A0A812ND80</accession>
<name>A0A812ND80_SYMPI</name>